<comment type="similarity">
    <text evidence="2">Belongs to the FAD-binding oxidoreductase/transferase type 4 family.</text>
</comment>
<keyword evidence="3" id="KW-0285">Flavoprotein</keyword>
<evidence type="ECO:0000256" key="4">
    <source>
        <dbReference type="ARBA" id="ARBA00022827"/>
    </source>
</evidence>
<gene>
    <name evidence="8" type="ORF">BB560_000597</name>
</gene>
<evidence type="ECO:0000256" key="2">
    <source>
        <dbReference type="ARBA" id="ARBA00008000"/>
    </source>
</evidence>
<sequence length="264" mass="28631">MNKIRGLDKGSGALVCDSGCVLEELNNYVSDYGLMMPLDLAAKGSCQISGIVSTNAGGIRFLKYGSLHGNILGLEIVSLNSTGYDIKQLFIGTDGTLGIVTGVSILTVRKLEDISVVVLGFNSFDNVRKTALSSKEQLAEILSVPDLKKRLSEAGIYDDAKSGQINPNKVNLIAGYGHIGDGNIHLSVMSEKMQHKLTNLLEPYIFEWIYNVGGSVSAEHGLGLNRRDCLHYSKSQEFIAMMRKVKSVFDPKGIMNPCKFIPLG</sequence>
<comment type="catalytic activity">
    <reaction evidence="6">
        <text>(R)-lactate + 2 Fe(III)-[cytochrome c] = 2 Fe(II)-[cytochrome c] + pyruvate + 2 H(+)</text>
        <dbReference type="Rhea" id="RHEA:13521"/>
        <dbReference type="Rhea" id="RHEA-COMP:10350"/>
        <dbReference type="Rhea" id="RHEA-COMP:14399"/>
        <dbReference type="ChEBI" id="CHEBI:15361"/>
        <dbReference type="ChEBI" id="CHEBI:15378"/>
        <dbReference type="ChEBI" id="CHEBI:16004"/>
        <dbReference type="ChEBI" id="CHEBI:29033"/>
        <dbReference type="ChEBI" id="CHEBI:29034"/>
        <dbReference type="EC" id="1.1.2.4"/>
    </reaction>
</comment>
<evidence type="ECO:0000256" key="1">
    <source>
        <dbReference type="ARBA" id="ARBA00001974"/>
    </source>
</evidence>
<dbReference type="InterPro" id="IPR016164">
    <property type="entry name" value="FAD-linked_Oxase-like_C"/>
</dbReference>
<comment type="caution">
    <text evidence="8">The sequence shown here is derived from an EMBL/GenBank/DDBJ whole genome shotgun (WGS) entry which is preliminary data.</text>
</comment>
<evidence type="ECO:0000256" key="6">
    <source>
        <dbReference type="ARBA" id="ARBA00051436"/>
    </source>
</evidence>
<dbReference type="PROSITE" id="PS51387">
    <property type="entry name" value="FAD_PCMH"/>
    <property type="match status" value="1"/>
</dbReference>
<dbReference type="FunFam" id="1.10.45.10:FF:000001">
    <property type="entry name" value="D-lactate dehydrogenase mitochondrial"/>
    <property type="match status" value="1"/>
</dbReference>
<organism evidence="8 9">
    <name type="scientific">Smittium megazygosporum</name>
    <dbReference type="NCBI Taxonomy" id="133381"/>
    <lineage>
        <taxon>Eukaryota</taxon>
        <taxon>Fungi</taxon>
        <taxon>Fungi incertae sedis</taxon>
        <taxon>Zoopagomycota</taxon>
        <taxon>Kickxellomycotina</taxon>
        <taxon>Harpellomycetes</taxon>
        <taxon>Harpellales</taxon>
        <taxon>Legeriomycetaceae</taxon>
        <taxon>Smittium</taxon>
    </lineage>
</organism>
<keyword evidence="9" id="KW-1185">Reference proteome</keyword>
<dbReference type="PANTHER" id="PTHR43716:SF1">
    <property type="entry name" value="D-2-HYDROXYGLUTARATE DEHYDROGENASE, MITOCHONDRIAL"/>
    <property type="match status" value="1"/>
</dbReference>
<dbReference type="InterPro" id="IPR036318">
    <property type="entry name" value="FAD-bd_PCMH-like_sf"/>
</dbReference>
<dbReference type="InterPro" id="IPR004113">
    <property type="entry name" value="FAD-bd_oxidored_4_C"/>
</dbReference>
<dbReference type="Pfam" id="PF01565">
    <property type="entry name" value="FAD_binding_4"/>
    <property type="match status" value="1"/>
</dbReference>
<dbReference type="GO" id="GO:0005739">
    <property type="term" value="C:mitochondrion"/>
    <property type="evidence" value="ECO:0007669"/>
    <property type="project" value="TreeGrafter"/>
</dbReference>
<evidence type="ECO:0000313" key="9">
    <source>
        <dbReference type="Proteomes" id="UP000245609"/>
    </source>
</evidence>
<name>A0A2T9ZK41_9FUNG</name>
<evidence type="ECO:0000313" key="8">
    <source>
        <dbReference type="EMBL" id="PVV04887.1"/>
    </source>
</evidence>
<dbReference type="PANTHER" id="PTHR43716">
    <property type="entry name" value="D-2-HYDROXYGLUTARATE DEHYDROGENASE, MITOCHONDRIAL"/>
    <property type="match status" value="1"/>
</dbReference>
<dbReference type="OrthoDB" id="5332616at2759"/>
<dbReference type="Gene3D" id="3.30.70.2740">
    <property type="match status" value="1"/>
</dbReference>
<keyword evidence="4" id="KW-0274">FAD</keyword>
<dbReference type="InterPro" id="IPR051264">
    <property type="entry name" value="FAD-oxidored/transferase_4"/>
</dbReference>
<reference evidence="8 9" key="1">
    <citation type="journal article" date="2018" name="MBio">
        <title>Comparative Genomics Reveals the Core Gene Toolbox for the Fungus-Insect Symbiosis.</title>
        <authorList>
            <person name="Wang Y."/>
            <person name="Stata M."/>
            <person name="Wang W."/>
            <person name="Stajich J.E."/>
            <person name="White M.M."/>
            <person name="Moncalvo J.M."/>
        </authorList>
    </citation>
    <scope>NUCLEOTIDE SEQUENCE [LARGE SCALE GENOMIC DNA]</scope>
    <source>
        <strain evidence="8 9">SC-DP-2</strain>
    </source>
</reference>
<keyword evidence="5" id="KW-0560">Oxidoreductase</keyword>
<dbReference type="Gene3D" id="1.10.45.10">
    <property type="entry name" value="Vanillyl-alcohol Oxidase, Chain A, domain 4"/>
    <property type="match status" value="1"/>
</dbReference>
<dbReference type="Pfam" id="PF02913">
    <property type="entry name" value="FAD-oxidase_C"/>
    <property type="match status" value="1"/>
</dbReference>
<proteinExistence type="inferred from homology"/>
<evidence type="ECO:0000256" key="5">
    <source>
        <dbReference type="ARBA" id="ARBA00023002"/>
    </source>
</evidence>
<dbReference type="AlphaFoldDB" id="A0A2T9ZK41"/>
<dbReference type="SUPFAM" id="SSF56176">
    <property type="entry name" value="FAD-binding/transporter-associated domain-like"/>
    <property type="match status" value="1"/>
</dbReference>
<feature type="domain" description="FAD-binding PCMH-type" evidence="7">
    <location>
        <begin position="1"/>
        <end position="110"/>
    </location>
</feature>
<dbReference type="InterPro" id="IPR016171">
    <property type="entry name" value="Vanillyl_alc_oxidase_C-sub2"/>
</dbReference>
<dbReference type="InterPro" id="IPR016166">
    <property type="entry name" value="FAD-bd_PCMH"/>
</dbReference>
<dbReference type="InterPro" id="IPR016169">
    <property type="entry name" value="FAD-bd_PCMH_sub2"/>
</dbReference>
<accession>A0A2T9ZK41</accession>
<dbReference type="SUPFAM" id="SSF55103">
    <property type="entry name" value="FAD-linked oxidases, C-terminal domain"/>
    <property type="match status" value="1"/>
</dbReference>
<dbReference type="GO" id="GO:0071949">
    <property type="term" value="F:FAD binding"/>
    <property type="evidence" value="ECO:0007669"/>
    <property type="project" value="InterPro"/>
</dbReference>
<dbReference type="STRING" id="133381.A0A2T9ZK41"/>
<dbReference type="Proteomes" id="UP000245609">
    <property type="component" value="Unassembled WGS sequence"/>
</dbReference>
<dbReference type="InterPro" id="IPR006094">
    <property type="entry name" value="Oxid_FAD_bind_N"/>
</dbReference>
<evidence type="ECO:0000259" key="7">
    <source>
        <dbReference type="PROSITE" id="PS51387"/>
    </source>
</evidence>
<comment type="cofactor">
    <cofactor evidence="1">
        <name>FAD</name>
        <dbReference type="ChEBI" id="CHEBI:57692"/>
    </cofactor>
</comment>
<dbReference type="EMBL" id="MBFS01000067">
    <property type="protein sequence ID" value="PVV04887.1"/>
    <property type="molecule type" value="Genomic_DNA"/>
</dbReference>
<dbReference type="GO" id="GO:0004458">
    <property type="term" value="F:D-lactate dehydrogenase (cytochrome) activity"/>
    <property type="evidence" value="ECO:0007669"/>
    <property type="project" value="UniProtKB-EC"/>
</dbReference>
<evidence type="ECO:0000256" key="3">
    <source>
        <dbReference type="ARBA" id="ARBA00022630"/>
    </source>
</evidence>
<protein>
    <recommendedName>
        <fullName evidence="7">FAD-binding PCMH-type domain-containing protein</fullName>
    </recommendedName>
</protein>
<dbReference type="Gene3D" id="3.30.465.10">
    <property type="match status" value="1"/>
</dbReference>